<protein>
    <submittedName>
        <fullName evidence="2">Chromosome partitioning protein</fullName>
    </submittedName>
</protein>
<proteinExistence type="predicted"/>
<dbReference type="SUPFAM" id="SSF52540">
    <property type="entry name" value="P-loop containing nucleoside triphosphate hydrolases"/>
    <property type="match status" value="1"/>
</dbReference>
<dbReference type="PANTHER" id="PTHR13696:SF96">
    <property type="entry name" value="COBQ_COBB_MIND_PARA NUCLEOTIDE BINDING DOMAIN-CONTAINING PROTEIN"/>
    <property type="match status" value="1"/>
</dbReference>
<evidence type="ECO:0000313" key="2">
    <source>
        <dbReference type="EMBL" id="MBP2411154.1"/>
    </source>
</evidence>
<organism evidence="2 3">
    <name type="scientific">Brachybacterium fresconis</name>
    <dbReference type="NCBI Taxonomy" id="173363"/>
    <lineage>
        <taxon>Bacteria</taxon>
        <taxon>Bacillati</taxon>
        <taxon>Actinomycetota</taxon>
        <taxon>Actinomycetes</taxon>
        <taxon>Micrococcales</taxon>
        <taxon>Dermabacteraceae</taxon>
        <taxon>Brachybacterium</taxon>
    </lineage>
</organism>
<evidence type="ECO:0000259" key="1">
    <source>
        <dbReference type="Pfam" id="PF01656"/>
    </source>
</evidence>
<dbReference type="InterPro" id="IPR002586">
    <property type="entry name" value="CobQ/CobB/MinD/ParA_Nub-bd_dom"/>
</dbReference>
<sequence>MTACRQDGALSCQHASMVANMKTIAVVNLKGGVGKTTAAILIATQLAELGHTVTVLDMDTQGSATDWARIADEDGTPLPFEIRPANHASLRSYKPTTDFTVIDTPPTDPSVVDAAVKVADLIIVPTPPGFMDTDRTWSTVEVTATQVPTYVLLSRFDGRTNDAADFASLLDERGVGRFETVIPASVSIGRLRGTIPNPSKFRFDDLTTELLEVL</sequence>
<dbReference type="InterPro" id="IPR027417">
    <property type="entry name" value="P-loop_NTPase"/>
</dbReference>
<dbReference type="CDD" id="cd02042">
    <property type="entry name" value="ParAB_family"/>
    <property type="match status" value="1"/>
</dbReference>
<dbReference type="Proteomes" id="UP000698222">
    <property type="component" value="Unassembled WGS sequence"/>
</dbReference>
<dbReference type="RefSeq" id="WP_209896321.1">
    <property type="nucleotide sequence ID" value="NZ_BAAAJV010000007.1"/>
</dbReference>
<gene>
    <name evidence="2" type="ORF">JOF44_004121</name>
</gene>
<dbReference type="PANTHER" id="PTHR13696">
    <property type="entry name" value="P-LOOP CONTAINING NUCLEOSIDE TRIPHOSPHATE HYDROLASE"/>
    <property type="match status" value="1"/>
</dbReference>
<keyword evidence="3" id="KW-1185">Reference proteome</keyword>
<evidence type="ECO:0000313" key="3">
    <source>
        <dbReference type="Proteomes" id="UP000698222"/>
    </source>
</evidence>
<dbReference type="InterPro" id="IPR050678">
    <property type="entry name" value="DNA_Partitioning_ATPase"/>
</dbReference>
<reference evidence="2 3" key="1">
    <citation type="submission" date="2021-03" db="EMBL/GenBank/DDBJ databases">
        <title>Sequencing the genomes of 1000 actinobacteria strains.</title>
        <authorList>
            <person name="Klenk H.-P."/>
        </authorList>
    </citation>
    <scope>NUCLEOTIDE SEQUENCE [LARGE SCALE GENOMIC DNA]</scope>
    <source>
        <strain evidence="2 3">DSM 14564</strain>
    </source>
</reference>
<dbReference type="Gene3D" id="3.40.50.300">
    <property type="entry name" value="P-loop containing nucleotide triphosphate hydrolases"/>
    <property type="match status" value="1"/>
</dbReference>
<dbReference type="EMBL" id="JAGIOC010000002">
    <property type="protein sequence ID" value="MBP2411154.1"/>
    <property type="molecule type" value="Genomic_DNA"/>
</dbReference>
<comment type="caution">
    <text evidence="2">The sequence shown here is derived from an EMBL/GenBank/DDBJ whole genome shotgun (WGS) entry which is preliminary data.</text>
</comment>
<name>A0ABS4YQW9_9MICO</name>
<accession>A0ABS4YQW9</accession>
<feature type="domain" description="CobQ/CobB/MinD/ParA nucleotide binding" evidence="1">
    <location>
        <begin position="24"/>
        <end position="188"/>
    </location>
</feature>
<dbReference type="Pfam" id="PF01656">
    <property type="entry name" value="CbiA"/>
    <property type="match status" value="1"/>
</dbReference>